<name>A0A8J5J589_9STRA</name>
<gene>
    <name evidence="2" type="ORF">JG688_00002833</name>
</gene>
<comment type="caution">
    <text evidence="2">The sequence shown here is derived from an EMBL/GenBank/DDBJ whole genome shotgun (WGS) entry which is preliminary data.</text>
</comment>
<reference evidence="2" key="1">
    <citation type="submission" date="2021-01" db="EMBL/GenBank/DDBJ databases">
        <title>Phytophthora aleatoria, a newly-described species from Pinus radiata is distinct from Phytophthora cactorum isolates based on comparative genomics.</title>
        <authorList>
            <person name="Mcdougal R."/>
            <person name="Panda P."/>
            <person name="Williams N."/>
            <person name="Studholme D.J."/>
        </authorList>
    </citation>
    <scope>NUCLEOTIDE SEQUENCE</scope>
    <source>
        <strain evidence="2">NZFS 4037</strain>
    </source>
</reference>
<feature type="region of interest" description="Disordered" evidence="1">
    <location>
        <begin position="161"/>
        <end position="211"/>
    </location>
</feature>
<evidence type="ECO:0000313" key="2">
    <source>
        <dbReference type="EMBL" id="KAG6974928.1"/>
    </source>
</evidence>
<evidence type="ECO:0000313" key="3">
    <source>
        <dbReference type="Proteomes" id="UP000709295"/>
    </source>
</evidence>
<dbReference type="EMBL" id="JAENGY010000079">
    <property type="protein sequence ID" value="KAG6974928.1"/>
    <property type="molecule type" value="Genomic_DNA"/>
</dbReference>
<feature type="non-terminal residue" evidence="2">
    <location>
        <position position="1"/>
    </location>
</feature>
<feature type="compositionally biased region" description="Low complexity" evidence="1">
    <location>
        <begin position="171"/>
        <end position="182"/>
    </location>
</feature>
<dbReference type="AlphaFoldDB" id="A0A8J5J589"/>
<proteinExistence type="predicted"/>
<evidence type="ECO:0000256" key="1">
    <source>
        <dbReference type="SAM" id="MobiDB-lite"/>
    </source>
</evidence>
<keyword evidence="3" id="KW-1185">Reference proteome</keyword>
<organism evidence="2 3">
    <name type="scientific">Phytophthora aleatoria</name>
    <dbReference type="NCBI Taxonomy" id="2496075"/>
    <lineage>
        <taxon>Eukaryota</taxon>
        <taxon>Sar</taxon>
        <taxon>Stramenopiles</taxon>
        <taxon>Oomycota</taxon>
        <taxon>Peronosporomycetes</taxon>
        <taxon>Peronosporales</taxon>
        <taxon>Peronosporaceae</taxon>
        <taxon>Phytophthora</taxon>
    </lineage>
</organism>
<protein>
    <submittedName>
        <fullName evidence="2">Uncharacterized protein</fullName>
    </submittedName>
</protein>
<accession>A0A8J5J589</accession>
<dbReference type="Proteomes" id="UP000709295">
    <property type="component" value="Unassembled WGS sequence"/>
</dbReference>
<feature type="compositionally biased region" description="Acidic residues" evidence="1">
    <location>
        <begin position="194"/>
        <end position="211"/>
    </location>
</feature>
<sequence length="211" mass="22889">EWTTTSRSGSARTASIQRWNVSTVSVRNDAATTAVAVWILLSVHATASYANAHVSPEYVPYGADSTLANAYGMNFGDMYGQQSVPELSRCDCCKGIGVGLVEKNGVCAHCNRLRLAFIVDSAQMRQRCSVCGGWGFQLLQANGMCEHCTRQTAQRSQAKLVTEATTRRRSVAAPATAVPPRRNSTKKSSKNDGLDDVDWDNSSSDDSDWDD</sequence>